<accession>A0A1Q9C7K3</accession>
<evidence type="ECO:0000313" key="3">
    <source>
        <dbReference type="Proteomes" id="UP000186817"/>
    </source>
</evidence>
<dbReference type="AlphaFoldDB" id="A0A1Q9C7K3"/>
<sequence>MFHMLAGEQEPLGLRGTVAAPQAEDEQRWMERQADGGDGTITYQGREMTLEEMGRQPLPEAVQAHYEQFLEETQGTQGTQGESVEVQPGTPDSTEEPTMGLASY</sequence>
<protein>
    <submittedName>
        <fullName evidence="2">Uncharacterized protein</fullName>
    </submittedName>
</protein>
<proteinExistence type="predicted"/>
<evidence type="ECO:0000256" key="1">
    <source>
        <dbReference type="SAM" id="MobiDB-lite"/>
    </source>
</evidence>
<feature type="region of interest" description="Disordered" evidence="1">
    <location>
        <begin position="1"/>
        <end position="25"/>
    </location>
</feature>
<keyword evidence="3" id="KW-1185">Reference proteome</keyword>
<evidence type="ECO:0000313" key="2">
    <source>
        <dbReference type="EMBL" id="OLP78923.1"/>
    </source>
</evidence>
<gene>
    <name evidence="2" type="ORF">AK812_SmicGene40832</name>
</gene>
<feature type="region of interest" description="Disordered" evidence="1">
    <location>
        <begin position="71"/>
        <end position="104"/>
    </location>
</feature>
<dbReference type="OrthoDB" id="10333480at2759"/>
<name>A0A1Q9C7K3_SYMMI</name>
<organism evidence="2 3">
    <name type="scientific">Symbiodinium microadriaticum</name>
    <name type="common">Dinoflagellate</name>
    <name type="synonym">Zooxanthella microadriatica</name>
    <dbReference type="NCBI Taxonomy" id="2951"/>
    <lineage>
        <taxon>Eukaryota</taxon>
        <taxon>Sar</taxon>
        <taxon>Alveolata</taxon>
        <taxon>Dinophyceae</taxon>
        <taxon>Suessiales</taxon>
        <taxon>Symbiodiniaceae</taxon>
        <taxon>Symbiodinium</taxon>
    </lineage>
</organism>
<reference evidence="2 3" key="1">
    <citation type="submission" date="2016-02" db="EMBL/GenBank/DDBJ databases">
        <title>Genome analysis of coral dinoflagellate symbionts highlights evolutionary adaptations to a symbiotic lifestyle.</title>
        <authorList>
            <person name="Aranda M."/>
            <person name="Li Y."/>
            <person name="Liew Y.J."/>
            <person name="Baumgarten S."/>
            <person name="Simakov O."/>
            <person name="Wilson M."/>
            <person name="Piel J."/>
            <person name="Ashoor H."/>
            <person name="Bougouffa S."/>
            <person name="Bajic V.B."/>
            <person name="Ryu T."/>
            <person name="Ravasi T."/>
            <person name="Bayer T."/>
            <person name="Micklem G."/>
            <person name="Kim H."/>
            <person name="Bhak J."/>
            <person name="Lajeunesse T.C."/>
            <person name="Voolstra C.R."/>
        </authorList>
    </citation>
    <scope>NUCLEOTIDE SEQUENCE [LARGE SCALE GENOMIC DNA]</scope>
    <source>
        <strain evidence="2 3">CCMP2467</strain>
    </source>
</reference>
<feature type="compositionally biased region" description="Low complexity" evidence="1">
    <location>
        <begin position="71"/>
        <end position="82"/>
    </location>
</feature>
<comment type="caution">
    <text evidence="2">The sequence shown here is derived from an EMBL/GenBank/DDBJ whole genome shotgun (WGS) entry which is preliminary data.</text>
</comment>
<dbReference type="EMBL" id="LSRX01001543">
    <property type="protein sequence ID" value="OLP78923.1"/>
    <property type="molecule type" value="Genomic_DNA"/>
</dbReference>
<dbReference type="Proteomes" id="UP000186817">
    <property type="component" value="Unassembled WGS sequence"/>
</dbReference>